<keyword evidence="2" id="KW-1185">Reference proteome</keyword>
<dbReference type="AlphaFoldDB" id="A0A372EML7"/>
<organism evidence="1 2">
    <name type="scientific">Hydrogenophaga borbori</name>
    <dbReference type="NCBI Taxonomy" id="2294117"/>
    <lineage>
        <taxon>Bacteria</taxon>
        <taxon>Pseudomonadati</taxon>
        <taxon>Pseudomonadota</taxon>
        <taxon>Betaproteobacteria</taxon>
        <taxon>Burkholderiales</taxon>
        <taxon>Comamonadaceae</taxon>
        <taxon>Hydrogenophaga</taxon>
    </lineage>
</organism>
<evidence type="ECO:0000313" key="1">
    <source>
        <dbReference type="EMBL" id="RFP80921.1"/>
    </source>
</evidence>
<proteinExistence type="predicted"/>
<dbReference type="RefSeq" id="WP_116957663.1">
    <property type="nucleotide sequence ID" value="NZ_QVLS01000002.1"/>
</dbReference>
<comment type="caution">
    <text evidence="1">The sequence shown here is derived from an EMBL/GenBank/DDBJ whole genome shotgun (WGS) entry which is preliminary data.</text>
</comment>
<evidence type="ECO:0000313" key="2">
    <source>
        <dbReference type="Proteomes" id="UP000261931"/>
    </source>
</evidence>
<protein>
    <submittedName>
        <fullName evidence="1">Uncharacterized protein</fullName>
    </submittedName>
</protein>
<reference evidence="1 2" key="1">
    <citation type="submission" date="2018-08" db="EMBL/GenBank/DDBJ databases">
        <title>Hydrogenophaga sp. LA-38 isolated from sludge.</title>
        <authorList>
            <person name="Im W.-T."/>
        </authorList>
    </citation>
    <scope>NUCLEOTIDE SEQUENCE [LARGE SCALE GENOMIC DNA]</scope>
    <source>
        <strain evidence="1 2">LA-38</strain>
    </source>
</reference>
<dbReference type="EMBL" id="QVLS01000002">
    <property type="protein sequence ID" value="RFP80921.1"/>
    <property type="molecule type" value="Genomic_DNA"/>
</dbReference>
<dbReference type="Proteomes" id="UP000261931">
    <property type="component" value="Unassembled WGS sequence"/>
</dbReference>
<gene>
    <name evidence="1" type="ORF">DY262_03845</name>
</gene>
<name>A0A372EML7_9BURK</name>
<accession>A0A372EML7</accession>
<sequence>MHHDPGTFATDLARLLQAEPELFGQLEIDGQVVSGALGHEHPMAWRCLSDLEAVETLTLVSPSPAELDTLPHWRDPGWSISTRDLAPEASLTLWWHAATQQAMLASQIPLNELRHDAVARTLRLHHEGLDLCRRMARQAWADARPRGAIALGGAEPPGCGFA</sequence>